<dbReference type="Proteomes" id="UP000826271">
    <property type="component" value="Unassembled WGS sequence"/>
</dbReference>
<sequence>MAEPVVNMDQENKIVEEDQTNESLLAGVNLIMILSFLSLSPDEKRSNLKEIEEMGSCKYYHKAKDAVSRSNFPRRREVNGFPSVERHAAKVHTKIRDCRHCRRL</sequence>
<gene>
    <name evidence="1" type="ORF">BUALT_Bualt01G0236800</name>
</gene>
<reference evidence="1" key="1">
    <citation type="submission" date="2019-10" db="EMBL/GenBank/DDBJ databases">
        <authorList>
            <person name="Zhang R."/>
            <person name="Pan Y."/>
            <person name="Wang J."/>
            <person name="Ma R."/>
            <person name="Yu S."/>
        </authorList>
    </citation>
    <scope>NUCLEOTIDE SEQUENCE</scope>
    <source>
        <strain evidence="1">LA-IB0</strain>
        <tissue evidence="1">Leaf</tissue>
    </source>
</reference>
<organism evidence="1 2">
    <name type="scientific">Buddleja alternifolia</name>
    <dbReference type="NCBI Taxonomy" id="168488"/>
    <lineage>
        <taxon>Eukaryota</taxon>
        <taxon>Viridiplantae</taxon>
        <taxon>Streptophyta</taxon>
        <taxon>Embryophyta</taxon>
        <taxon>Tracheophyta</taxon>
        <taxon>Spermatophyta</taxon>
        <taxon>Magnoliopsida</taxon>
        <taxon>eudicotyledons</taxon>
        <taxon>Gunneridae</taxon>
        <taxon>Pentapetalae</taxon>
        <taxon>asterids</taxon>
        <taxon>lamiids</taxon>
        <taxon>Lamiales</taxon>
        <taxon>Scrophulariaceae</taxon>
        <taxon>Buddlejeae</taxon>
        <taxon>Buddleja</taxon>
    </lineage>
</organism>
<evidence type="ECO:0000313" key="2">
    <source>
        <dbReference type="Proteomes" id="UP000826271"/>
    </source>
</evidence>
<keyword evidence="2" id="KW-1185">Reference proteome</keyword>
<protein>
    <submittedName>
        <fullName evidence="1">Uncharacterized protein</fullName>
    </submittedName>
</protein>
<dbReference type="EMBL" id="WHWC01000001">
    <property type="protein sequence ID" value="KAG8391917.1"/>
    <property type="molecule type" value="Genomic_DNA"/>
</dbReference>
<name>A0AAV6YFD1_9LAMI</name>
<accession>A0AAV6YFD1</accession>
<evidence type="ECO:0000313" key="1">
    <source>
        <dbReference type="EMBL" id="KAG8391917.1"/>
    </source>
</evidence>
<dbReference type="AlphaFoldDB" id="A0AAV6YFD1"/>
<comment type="caution">
    <text evidence="1">The sequence shown here is derived from an EMBL/GenBank/DDBJ whole genome shotgun (WGS) entry which is preliminary data.</text>
</comment>
<proteinExistence type="predicted"/>